<dbReference type="AlphaFoldDB" id="A0A9N8LMW3"/>
<evidence type="ECO:0000313" key="3">
    <source>
        <dbReference type="Proteomes" id="UP000836404"/>
    </source>
</evidence>
<feature type="region of interest" description="Disordered" evidence="1">
    <location>
        <begin position="135"/>
        <end position="154"/>
    </location>
</feature>
<proteinExistence type="predicted"/>
<feature type="compositionally biased region" description="Basic and acidic residues" evidence="1">
    <location>
        <begin position="1"/>
        <end position="21"/>
    </location>
</feature>
<name>A0A9N8LMW3_9BASI</name>
<dbReference type="EMBL" id="CAJHJF010001597">
    <property type="protein sequence ID" value="CAD6919401.1"/>
    <property type="molecule type" value="Genomic_DNA"/>
</dbReference>
<dbReference type="InterPro" id="IPR014729">
    <property type="entry name" value="Rossmann-like_a/b/a_fold"/>
</dbReference>
<gene>
    <name evidence="2" type="ORF">JKILLFL_G951</name>
</gene>
<evidence type="ECO:0000313" key="2">
    <source>
        <dbReference type="EMBL" id="CAD6919401.1"/>
    </source>
</evidence>
<reference evidence="2 3" key="1">
    <citation type="submission" date="2020-10" db="EMBL/GenBank/DDBJ databases">
        <authorList>
            <person name="Sedaghatjoo S."/>
        </authorList>
    </citation>
    <scope>NUCLEOTIDE SEQUENCE [LARGE SCALE GENOMIC DNA]</scope>
    <source>
        <strain evidence="2 3">LLFL</strain>
    </source>
</reference>
<dbReference type="Gene3D" id="3.40.50.620">
    <property type="entry name" value="HUPs"/>
    <property type="match status" value="1"/>
</dbReference>
<dbReference type="Proteomes" id="UP000836404">
    <property type="component" value="Unassembled WGS sequence"/>
</dbReference>
<comment type="caution">
    <text evidence="2">The sequence shown here is derived from an EMBL/GenBank/DDBJ whole genome shotgun (WGS) entry which is preliminary data.</text>
</comment>
<accession>A0A9N8LMW3</accession>
<sequence length="175" mass="19153">MPTDTVKVRVASDRKSVDTNGKHSANSFGEIAVEEAVRLGEKYKKEITRIVSIVPYTFSRCVCGGLKKNLCPRALPCSSDTAHTRPPSRLVPPRQPPSSAPPSPWAPTMTSQIETNGLLNPLGVAKILSAVVKKAAEEESRPDHPRQAGHRRRRLTGHLRFQAQLLGKVAKGEEF</sequence>
<feature type="compositionally biased region" description="Pro residues" evidence="1">
    <location>
        <begin position="89"/>
        <end position="105"/>
    </location>
</feature>
<protein>
    <submittedName>
        <fullName evidence="2">Uncharacterized protein</fullName>
    </submittedName>
</protein>
<organism evidence="2 3">
    <name type="scientific">Tilletia laevis</name>
    <dbReference type="NCBI Taxonomy" id="157183"/>
    <lineage>
        <taxon>Eukaryota</taxon>
        <taxon>Fungi</taxon>
        <taxon>Dikarya</taxon>
        <taxon>Basidiomycota</taxon>
        <taxon>Ustilaginomycotina</taxon>
        <taxon>Exobasidiomycetes</taxon>
        <taxon>Tilletiales</taxon>
        <taxon>Tilletiaceae</taxon>
        <taxon>Tilletia</taxon>
    </lineage>
</organism>
<feature type="compositionally biased region" description="Basic and acidic residues" evidence="1">
    <location>
        <begin position="135"/>
        <end position="146"/>
    </location>
</feature>
<feature type="region of interest" description="Disordered" evidence="1">
    <location>
        <begin position="78"/>
        <end position="110"/>
    </location>
</feature>
<evidence type="ECO:0000256" key="1">
    <source>
        <dbReference type="SAM" id="MobiDB-lite"/>
    </source>
</evidence>
<feature type="region of interest" description="Disordered" evidence="1">
    <location>
        <begin position="1"/>
        <end position="24"/>
    </location>
</feature>
<keyword evidence="3" id="KW-1185">Reference proteome</keyword>